<evidence type="ECO:0000313" key="1">
    <source>
        <dbReference type="EMBL" id="RUT71526.1"/>
    </source>
</evidence>
<sequence length="207" mass="23494">MTKYKIGILAYGSLIDNPGKEIEPIIIDRINCKTPFKVEFARTSSSRSGAPTLIPFETGNEVKAVILVLENSTDLSHAKSILWRRERHNFDDKKYVEVITPTNNQVVVKYIRDFENVETVIYTSIGKNIDGKVTAEKLSQLAIESILSKAGENKKDGIRYLYESKNNSIVTNLSQEYEQAILDKTETKILEEAINKLDLQRKNIADR</sequence>
<dbReference type="AlphaFoldDB" id="A0A434AB11"/>
<reference evidence="2" key="1">
    <citation type="journal article" date="2019" name="Syst. Appl. Microbiol.">
        <title>Flavobacterium circumlabens sp. nov. and Flavobacterium cupreum sp. nov., two psychrotrophic species isolated from Antarctic environmental samples.</title>
        <authorList>
            <person name="Kralova S."/>
            <person name="Busse H.-J."/>
            <person name="Svec P."/>
            <person name="Maslanova I."/>
            <person name="Stankova E."/>
            <person name="Bartak M."/>
            <person name="Sedlacek I."/>
        </authorList>
    </citation>
    <scope>NUCLEOTIDE SEQUENCE [LARGE SCALE GENOMIC DNA]</scope>
    <source>
        <strain evidence="2">CCM 8825</strain>
    </source>
</reference>
<dbReference type="RefSeq" id="WP_127337578.1">
    <property type="nucleotide sequence ID" value="NZ_QWDM01000003.1"/>
</dbReference>
<dbReference type="EMBL" id="QWDM01000003">
    <property type="protein sequence ID" value="RUT71526.1"/>
    <property type="molecule type" value="Genomic_DNA"/>
</dbReference>
<dbReference type="OrthoDB" id="7059173at2"/>
<organism evidence="1 2">
    <name type="scientific">Flavobacterium cupreum</name>
    <dbReference type="NCBI Taxonomy" id="2133766"/>
    <lineage>
        <taxon>Bacteria</taxon>
        <taxon>Pseudomonadati</taxon>
        <taxon>Bacteroidota</taxon>
        <taxon>Flavobacteriia</taxon>
        <taxon>Flavobacteriales</taxon>
        <taxon>Flavobacteriaceae</taxon>
        <taxon>Flavobacterium</taxon>
    </lineage>
</organism>
<comment type="caution">
    <text evidence="1">The sequence shown here is derived from an EMBL/GenBank/DDBJ whole genome shotgun (WGS) entry which is preliminary data.</text>
</comment>
<dbReference type="Proteomes" id="UP000288102">
    <property type="component" value="Unassembled WGS sequence"/>
</dbReference>
<name>A0A434AB11_9FLAO</name>
<gene>
    <name evidence="1" type="ORF">D0817_06520</name>
</gene>
<evidence type="ECO:0008006" key="3">
    <source>
        <dbReference type="Google" id="ProtNLM"/>
    </source>
</evidence>
<keyword evidence="2" id="KW-1185">Reference proteome</keyword>
<accession>A0A434AB11</accession>
<evidence type="ECO:0000313" key="2">
    <source>
        <dbReference type="Proteomes" id="UP000288102"/>
    </source>
</evidence>
<protein>
    <recommendedName>
        <fullName evidence="3">Gamma-glutamylcyclotransferase</fullName>
    </recommendedName>
</protein>
<proteinExistence type="predicted"/>